<keyword evidence="3 7" id="KW-0808">Transferase</keyword>
<comment type="similarity">
    <text evidence="1 7">Belongs to the Lgt family.</text>
</comment>
<dbReference type="Proteomes" id="UP001285521">
    <property type="component" value="Unassembled WGS sequence"/>
</dbReference>
<feature type="region of interest" description="Disordered" evidence="8">
    <location>
        <begin position="282"/>
        <end position="309"/>
    </location>
</feature>
<evidence type="ECO:0000256" key="6">
    <source>
        <dbReference type="ARBA" id="ARBA00023136"/>
    </source>
</evidence>
<dbReference type="PROSITE" id="PS01311">
    <property type="entry name" value="LGT"/>
    <property type="match status" value="1"/>
</dbReference>
<feature type="transmembrane region" description="Helical" evidence="7">
    <location>
        <begin position="26"/>
        <end position="44"/>
    </location>
</feature>
<feature type="transmembrane region" description="Helical" evidence="7">
    <location>
        <begin position="96"/>
        <end position="118"/>
    </location>
</feature>
<evidence type="ECO:0000313" key="9">
    <source>
        <dbReference type="EMBL" id="MDX8033305.1"/>
    </source>
</evidence>
<evidence type="ECO:0000256" key="1">
    <source>
        <dbReference type="ARBA" id="ARBA00007150"/>
    </source>
</evidence>
<protein>
    <recommendedName>
        <fullName evidence="7">Phosphatidylglycerol--prolipoprotein diacylglyceryl transferase</fullName>
        <ecNumber evidence="7">2.5.1.145</ecNumber>
    </recommendedName>
</protein>
<evidence type="ECO:0000256" key="5">
    <source>
        <dbReference type="ARBA" id="ARBA00022989"/>
    </source>
</evidence>
<comment type="function">
    <text evidence="7">Catalyzes the transfer of the diacylglyceryl group from phosphatidylglycerol to the sulfhydryl group of the N-terminal cysteine of a prolipoprotein, the first step in the formation of mature lipoproteins.</text>
</comment>
<gene>
    <name evidence="7 9" type="primary">lgt</name>
    <name evidence="9" type="ORF">SK803_24060</name>
</gene>
<reference evidence="9 10" key="2">
    <citation type="submission" date="2023-11" db="EMBL/GenBank/DDBJ databases">
        <authorList>
            <person name="Lara A.C."/>
            <person name="Chronakova A."/>
        </authorList>
    </citation>
    <scope>NUCLEOTIDE SEQUENCE [LARGE SCALE GENOMIC DNA]</scope>
    <source>
        <strain evidence="9 10">BCCO 10_0856</strain>
    </source>
</reference>
<evidence type="ECO:0000256" key="3">
    <source>
        <dbReference type="ARBA" id="ARBA00022679"/>
    </source>
</evidence>
<keyword evidence="5 7" id="KW-1133">Transmembrane helix</keyword>
<feature type="transmembrane region" description="Helical" evidence="7">
    <location>
        <begin position="56"/>
        <end position="76"/>
    </location>
</feature>
<keyword evidence="2 7" id="KW-1003">Cell membrane</keyword>
<keyword evidence="10" id="KW-1185">Reference proteome</keyword>
<feature type="transmembrane region" description="Helical" evidence="7">
    <location>
        <begin position="256"/>
        <end position="275"/>
    </location>
</feature>
<feature type="compositionally biased region" description="Low complexity" evidence="8">
    <location>
        <begin position="298"/>
        <end position="309"/>
    </location>
</feature>
<evidence type="ECO:0000256" key="8">
    <source>
        <dbReference type="SAM" id="MobiDB-lite"/>
    </source>
</evidence>
<dbReference type="GO" id="GO:0008961">
    <property type="term" value="F:phosphatidylglycerol-prolipoprotein diacylglyceryl transferase activity"/>
    <property type="evidence" value="ECO:0007669"/>
    <property type="project" value="UniProtKB-EC"/>
</dbReference>
<dbReference type="EC" id="2.5.1.145" evidence="7"/>
<evidence type="ECO:0000256" key="2">
    <source>
        <dbReference type="ARBA" id="ARBA00022475"/>
    </source>
</evidence>
<comment type="pathway">
    <text evidence="7">Protein modification; lipoprotein biosynthesis (diacylglyceryl transfer).</text>
</comment>
<organism evidence="9 10">
    <name type="scientific">Lentzea miocenica</name>
    <dbReference type="NCBI Taxonomy" id="3095431"/>
    <lineage>
        <taxon>Bacteria</taxon>
        <taxon>Bacillati</taxon>
        <taxon>Actinomycetota</taxon>
        <taxon>Actinomycetes</taxon>
        <taxon>Pseudonocardiales</taxon>
        <taxon>Pseudonocardiaceae</taxon>
        <taxon>Lentzea</taxon>
    </lineage>
</organism>
<dbReference type="NCBIfam" id="TIGR00544">
    <property type="entry name" value="lgt"/>
    <property type="match status" value="1"/>
</dbReference>
<dbReference type="RefSeq" id="WP_319968335.1">
    <property type="nucleotide sequence ID" value="NZ_JAXAVW010000020.1"/>
</dbReference>
<dbReference type="PANTHER" id="PTHR30589:SF0">
    <property type="entry name" value="PHOSPHATIDYLGLYCEROL--PROLIPOPROTEIN DIACYLGLYCERYL TRANSFERASE"/>
    <property type="match status" value="1"/>
</dbReference>
<dbReference type="InterPro" id="IPR001640">
    <property type="entry name" value="Lgt"/>
</dbReference>
<dbReference type="EMBL" id="JAXAVW010000020">
    <property type="protein sequence ID" value="MDX8033305.1"/>
    <property type="molecule type" value="Genomic_DNA"/>
</dbReference>
<proteinExistence type="inferred from homology"/>
<evidence type="ECO:0000256" key="4">
    <source>
        <dbReference type="ARBA" id="ARBA00022692"/>
    </source>
</evidence>
<dbReference type="HAMAP" id="MF_01147">
    <property type="entry name" value="Lgt"/>
    <property type="match status" value="1"/>
</dbReference>
<evidence type="ECO:0000313" key="10">
    <source>
        <dbReference type="Proteomes" id="UP001285521"/>
    </source>
</evidence>
<feature type="binding site" evidence="7">
    <location>
        <position position="146"/>
    </location>
    <ligand>
        <name>a 1,2-diacyl-sn-glycero-3-phospho-(1'-sn-glycerol)</name>
        <dbReference type="ChEBI" id="CHEBI:64716"/>
    </ligand>
</feature>
<keyword evidence="6 7" id="KW-0472">Membrane</keyword>
<dbReference type="PANTHER" id="PTHR30589">
    <property type="entry name" value="PROLIPOPROTEIN DIACYLGLYCERYL TRANSFERASE"/>
    <property type="match status" value="1"/>
</dbReference>
<comment type="caution">
    <text evidence="9">The sequence shown here is derived from an EMBL/GenBank/DDBJ whole genome shotgun (WGS) entry which is preliminary data.</text>
</comment>
<feature type="transmembrane region" description="Helical" evidence="7">
    <location>
        <begin position="225"/>
        <end position="244"/>
    </location>
</feature>
<sequence>MVMGEAVLAVLPSPTQGVWHLGPVPIRAYAFCIIAGVLVAMWLTERRYVRRGGRPGVINQIATWGVPFGIVGARLYHVATSWQPYFGPGGDPIRALYIWEGGMGVWGAIALGALGGWIGARRAGVKLPPLADAAAPGIALAQGIGRLGNWFNNEVYGGPTDLPWALRIYEWDQDAGRAVVGPDGQPVVLGTFHPAFLYELLWTFAVAAAVIWADRRFRLGHGRAFGLYVALYTLGRLWIEALRIDSANTILGLRLNIWTSLIVGLVAVALTLWSARRHPGREDLRSASAPSCTPPPADAASGPSAAGRS</sequence>
<comment type="catalytic activity">
    <reaction evidence="7">
        <text>L-cysteinyl-[prolipoprotein] + a 1,2-diacyl-sn-glycero-3-phospho-(1'-sn-glycerol) = an S-1,2-diacyl-sn-glyceryl-L-cysteinyl-[prolipoprotein] + sn-glycerol 1-phosphate + H(+)</text>
        <dbReference type="Rhea" id="RHEA:56712"/>
        <dbReference type="Rhea" id="RHEA-COMP:14679"/>
        <dbReference type="Rhea" id="RHEA-COMP:14680"/>
        <dbReference type="ChEBI" id="CHEBI:15378"/>
        <dbReference type="ChEBI" id="CHEBI:29950"/>
        <dbReference type="ChEBI" id="CHEBI:57685"/>
        <dbReference type="ChEBI" id="CHEBI:64716"/>
        <dbReference type="ChEBI" id="CHEBI:140658"/>
        <dbReference type="EC" id="2.5.1.145"/>
    </reaction>
</comment>
<name>A0ABU4T567_9PSEU</name>
<evidence type="ECO:0000256" key="7">
    <source>
        <dbReference type="HAMAP-Rule" id="MF_01147"/>
    </source>
</evidence>
<reference evidence="9 10" key="1">
    <citation type="submission" date="2023-11" db="EMBL/GenBank/DDBJ databases">
        <title>Lentzea sokolovensis, sp. nov., Lentzea kristufkii, sp. nov., and Lentzea miocenensis, sp. nov., rare actinobacteria from Sokolov Coal Basin, Miocene lacustrine sediment, Czech Republic.</title>
        <authorList>
            <person name="Lara A."/>
            <person name="Kotroba L."/>
            <person name="Nouioui I."/>
            <person name="Neumann-Schaal M."/>
            <person name="Mast Y."/>
            <person name="Chronakova A."/>
        </authorList>
    </citation>
    <scope>NUCLEOTIDE SEQUENCE [LARGE SCALE GENOMIC DNA]</scope>
    <source>
        <strain evidence="9 10">BCCO 10_0856</strain>
    </source>
</reference>
<dbReference type="Pfam" id="PF01790">
    <property type="entry name" value="LGT"/>
    <property type="match status" value="1"/>
</dbReference>
<accession>A0ABU4T567</accession>
<keyword evidence="4 7" id="KW-0812">Transmembrane</keyword>
<comment type="subcellular location">
    <subcellularLocation>
        <location evidence="7">Cell membrane</location>
        <topology evidence="7">Multi-pass membrane protein</topology>
    </subcellularLocation>
</comment>
<feature type="transmembrane region" description="Helical" evidence="7">
    <location>
        <begin position="195"/>
        <end position="213"/>
    </location>
</feature>